<organism evidence="2 3">
    <name type="scientific">Synaphobranchus kaupii</name>
    <name type="common">Kaup's arrowtooth eel</name>
    <dbReference type="NCBI Taxonomy" id="118154"/>
    <lineage>
        <taxon>Eukaryota</taxon>
        <taxon>Metazoa</taxon>
        <taxon>Chordata</taxon>
        <taxon>Craniata</taxon>
        <taxon>Vertebrata</taxon>
        <taxon>Euteleostomi</taxon>
        <taxon>Actinopterygii</taxon>
        <taxon>Neopterygii</taxon>
        <taxon>Teleostei</taxon>
        <taxon>Anguilliformes</taxon>
        <taxon>Synaphobranchidae</taxon>
        <taxon>Synaphobranchus</taxon>
    </lineage>
</organism>
<dbReference type="Proteomes" id="UP001152622">
    <property type="component" value="Chromosome 8"/>
</dbReference>
<evidence type="ECO:0000313" key="3">
    <source>
        <dbReference type="Proteomes" id="UP001152622"/>
    </source>
</evidence>
<proteinExistence type="predicted"/>
<dbReference type="AlphaFoldDB" id="A0A9Q1F7M9"/>
<evidence type="ECO:0000313" key="2">
    <source>
        <dbReference type="EMBL" id="KAJ8352727.1"/>
    </source>
</evidence>
<feature type="region of interest" description="Disordered" evidence="1">
    <location>
        <begin position="132"/>
        <end position="156"/>
    </location>
</feature>
<gene>
    <name evidence="2" type="ORF">SKAU_G00242030</name>
</gene>
<sequence length="235" mass="26468">MWNSGLKKGKQNPLPYTLSPSPISPVATWRGTRVLSGRKCPPCTIRTVDRAFSLRQDGGGASTKYLLYTENRERIVDGQVANSVSSFYTPIEFYDGSLNPHFRHPGGSNGWRHVLTVGARRVRDSRALRVIPPNLPRRRGPRRSSPLRGPLVRRRREPGAILTNTWHDPRERDALCTGAILTNTWHDPRREGRPLHATDFAAAASSVSRRPPCRRNRPTPRPPACVRLKRDQPPV</sequence>
<dbReference type="EMBL" id="JAINUF010000008">
    <property type="protein sequence ID" value="KAJ8352727.1"/>
    <property type="molecule type" value="Genomic_DNA"/>
</dbReference>
<evidence type="ECO:0000256" key="1">
    <source>
        <dbReference type="SAM" id="MobiDB-lite"/>
    </source>
</evidence>
<comment type="caution">
    <text evidence="2">The sequence shown here is derived from an EMBL/GenBank/DDBJ whole genome shotgun (WGS) entry which is preliminary data.</text>
</comment>
<accession>A0A9Q1F7M9</accession>
<reference evidence="2" key="1">
    <citation type="journal article" date="2023" name="Science">
        <title>Genome structures resolve the early diversification of teleost fishes.</title>
        <authorList>
            <person name="Parey E."/>
            <person name="Louis A."/>
            <person name="Montfort J."/>
            <person name="Bouchez O."/>
            <person name="Roques C."/>
            <person name="Iampietro C."/>
            <person name="Lluch J."/>
            <person name="Castinel A."/>
            <person name="Donnadieu C."/>
            <person name="Desvignes T."/>
            <person name="Floi Bucao C."/>
            <person name="Jouanno E."/>
            <person name="Wen M."/>
            <person name="Mejri S."/>
            <person name="Dirks R."/>
            <person name="Jansen H."/>
            <person name="Henkel C."/>
            <person name="Chen W.J."/>
            <person name="Zahm M."/>
            <person name="Cabau C."/>
            <person name="Klopp C."/>
            <person name="Thompson A.W."/>
            <person name="Robinson-Rechavi M."/>
            <person name="Braasch I."/>
            <person name="Lecointre G."/>
            <person name="Bobe J."/>
            <person name="Postlethwait J.H."/>
            <person name="Berthelot C."/>
            <person name="Roest Crollius H."/>
            <person name="Guiguen Y."/>
        </authorList>
    </citation>
    <scope>NUCLEOTIDE SEQUENCE</scope>
    <source>
        <strain evidence="2">WJC10195</strain>
    </source>
</reference>
<keyword evidence="3" id="KW-1185">Reference proteome</keyword>
<feature type="region of interest" description="Disordered" evidence="1">
    <location>
        <begin position="202"/>
        <end position="235"/>
    </location>
</feature>
<protein>
    <submittedName>
        <fullName evidence="2">Uncharacterized protein</fullName>
    </submittedName>
</protein>
<name>A0A9Q1F7M9_SYNKA</name>